<evidence type="ECO:0000256" key="3">
    <source>
        <dbReference type="ARBA" id="ARBA00012895"/>
    </source>
</evidence>
<dbReference type="CDD" id="cd00187">
    <property type="entry name" value="TOP4c"/>
    <property type="match status" value="1"/>
</dbReference>
<dbReference type="Proteomes" id="UP000317093">
    <property type="component" value="Chromosome"/>
</dbReference>
<dbReference type="SUPFAM" id="SSF56719">
    <property type="entry name" value="Type II DNA topoisomerase"/>
    <property type="match status" value="1"/>
</dbReference>
<evidence type="ECO:0000256" key="7">
    <source>
        <dbReference type="PROSITE-ProRule" id="PRU01384"/>
    </source>
</evidence>
<accession>A0A518BC46</accession>
<keyword evidence="5 7" id="KW-0238">DNA-binding</keyword>
<evidence type="ECO:0000256" key="5">
    <source>
        <dbReference type="ARBA" id="ARBA00023125"/>
    </source>
</evidence>
<dbReference type="GO" id="GO:0009330">
    <property type="term" value="C:DNA topoisomerase type II (double strand cut, ATP-hydrolyzing) complex"/>
    <property type="evidence" value="ECO:0007669"/>
    <property type="project" value="TreeGrafter"/>
</dbReference>
<dbReference type="GO" id="GO:0005524">
    <property type="term" value="F:ATP binding"/>
    <property type="evidence" value="ECO:0007669"/>
    <property type="project" value="InterPro"/>
</dbReference>
<organism evidence="9 10">
    <name type="scientific">Kolteria novifilia</name>
    <dbReference type="NCBI Taxonomy" id="2527975"/>
    <lineage>
        <taxon>Bacteria</taxon>
        <taxon>Pseudomonadati</taxon>
        <taxon>Planctomycetota</taxon>
        <taxon>Planctomycetia</taxon>
        <taxon>Kolteriales</taxon>
        <taxon>Kolteriaceae</taxon>
        <taxon>Kolteria</taxon>
    </lineage>
</organism>
<dbReference type="Pfam" id="PF03989">
    <property type="entry name" value="DNA_gyraseA_C"/>
    <property type="match status" value="3"/>
</dbReference>
<dbReference type="InterPro" id="IPR013760">
    <property type="entry name" value="Topo_IIA-like_dom_sf"/>
</dbReference>
<comment type="catalytic activity">
    <reaction evidence="1 7">
        <text>ATP-dependent breakage, passage and rejoining of double-stranded DNA.</text>
        <dbReference type="EC" id="5.6.2.2"/>
    </reaction>
</comment>
<dbReference type="InterPro" id="IPR050220">
    <property type="entry name" value="Type_II_DNA_Topoisomerases"/>
</dbReference>
<proteinExistence type="inferred from homology"/>
<sequence>MDESIELINIADETKRRYLNYALSVIQSRALPDARDGLKPVQRRILFAMRQEGYRADSRCRKCVGVTGEVTKSYHPHGDQPVYDALVRLAQDFTLRYPLVHGEGNFGSVDGDPPAAMRYTECRMMPLAERMMDELVQQTVDMRPNFDGEKEEPVVLPAQFPELLTNGSTGIAVGMATNIPPHNLGELIRACLLLIGNREATTAQLVNAHRGPIKGPDFPLGGRMLVDQPTLRKIYETGQGPIKVQGEWKIEKVGKGRTKDRQIIIHSIPYGVNKGNLLASIGDIVAQRRLPQVTNLVDESSLDNGMRIVLELKEGTNPEVVMAYLFKHTALQENFACNFTCLMPTDNQETQEDVQPRRVGVKEILLAFLDFRFLTVRRRFEFLLEQLLKRIHILEGFRIIFDDLDTAIEIIKKSKGRLDAAERLRDHFPLDEVQSLAIVDLNLYRIGSLEIKKVVDELREKKKEAKRIEDILASDKKLWAEVHRELSAFAETYADSRRTKIADEEQTPEFDPEAYIVRENANVVLTRKGWIKRVGRLSSIKSTRVRDGDEVLVVLPGSTLDCVVLFSSDGFAYTMRIDEVPVSSGYGEPLAKFFRLRDGVTIVGAATTDSRFTPTGQAMPPRRSMFMKETEEWQLVVATRSGNILRTALAPFGVPSTKAGRRYVRLTDNSDEVVFVGVPTIDDETMFLAASDGHVIHFHLSDVNVLSGVGKGVKGIKMEDKVSCIGGQIVSGFREAMKVETTRGSELELRRGKYQPTGRGGKGHEVIKRGGLVRVIPIEASLVDWSSIADAD</sequence>
<dbReference type="InterPro" id="IPR002205">
    <property type="entry name" value="Topo_IIA_dom_A"/>
</dbReference>
<evidence type="ECO:0000313" key="9">
    <source>
        <dbReference type="EMBL" id="QDU64463.1"/>
    </source>
</evidence>
<dbReference type="RefSeq" id="WP_145262699.1">
    <property type="nucleotide sequence ID" value="NZ_CP036279.1"/>
</dbReference>
<keyword evidence="4 7" id="KW-0799">Topoisomerase</keyword>
<dbReference type="Gene3D" id="2.120.10.90">
    <property type="entry name" value="DNA gyrase/topoisomerase IV, subunit A, C-terminal"/>
    <property type="match status" value="1"/>
</dbReference>
<protein>
    <recommendedName>
        <fullName evidence="3">DNA topoisomerase (ATP-hydrolyzing)</fullName>
        <ecNumber evidence="3">5.6.2.2</ecNumber>
    </recommendedName>
</protein>
<evidence type="ECO:0000256" key="1">
    <source>
        <dbReference type="ARBA" id="ARBA00000185"/>
    </source>
</evidence>
<dbReference type="Pfam" id="PF00521">
    <property type="entry name" value="DNA_topoisoIV"/>
    <property type="match status" value="1"/>
</dbReference>
<dbReference type="PANTHER" id="PTHR43493:SF5">
    <property type="entry name" value="DNA GYRASE SUBUNIT A, CHLOROPLASTIC_MITOCHONDRIAL"/>
    <property type="match status" value="1"/>
</dbReference>
<evidence type="ECO:0000259" key="8">
    <source>
        <dbReference type="PROSITE" id="PS52040"/>
    </source>
</evidence>
<dbReference type="GO" id="GO:0003918">
    <property type="term" value="F:DNA topoisomerase type II (double strand cut, ATP-hydrolyzing) activity"/>
    <property type="evidence" value="ECO:0007669"/>
    <property type="project" value="UniProtKB-EC"/>
</dbReference>
<dbReference type="Gene3D" id="3.30.1360.40">
    <property type="match status" value="1"/>
</dbReference>
<feature type="domain" description="Topo IIA-type catalytic" evidence="8">
    <location>
        <begin position="31"/>
        <end position="515"/>
    </location>
</feature>
<dbReference type="InterPro" id="IPR035516">
    <property type="entry name" value="Gyrase/topoIV_suA_C"/>
</dbReference>
<dbReference type="Gene3D" id="3.90.199.10">
    <property type="entry name" value="Topoisomerase II, domain 5"/>
    <property type="match status" value="1"/>
</dbReference>
<feature type="active site" description="O-(5'-phospho-DNA)-tyrosine intermediate" evidence="7">
    <location>
        <position position="119"/>
    </location>
</feature>
<dbReference type="GO" id="GO:0003677">
    <property type="term" value="F:DNA binding"/>
    <property type="evidence" value="ECO:0007669"/>
    <property type="project" value="UniProtKB-UniRule"/>
</dbReference>
<dbReference type="Gene3D" id="1.10.268.10">
    <property type="entry name" value="Topoisomerase, domain 3"/>
    <property type="match status" value="1"/>
</dbReference>
<evidence type="ECO:0000313" key="10">
    <source>
        <dbReference type="Proteomes" id="UP000317093"/>
    </source>
</evidence>
<dbReference type="SMART" id="SM00434">
    <property type="entry name" value="TOP4c"/>
    <property type="match status" value="1"/>
</dbReference>
<dbReference type="EC" id="5.6.2.2" evidence="3"/>
<reference evidence="9 10" key="1">
    <citation type="submission" date="2019-02" db="EMBL/GenBank/DDBJ databases">
        <title>Deep-cultivation of Planctomycetes and their phenomic and genomic characterization uncovers novel biology.</title>
        <authorList>
            <person name="Wiegand S."/>
            <person name="Jogler M."/>
            <person name="Boedeker C."/>
            <person name="Pinto D."/>
            <person name="Vollmers J."/>
            <person name="Rivas-Marin E."/>
            <person name="Kohn T."/>
            <person name="Peeters S.H."/>
            <person name="Heuer A."/>
            <person name="Rast P."/>
            <person name="Oberbeckmann S."/>
            <person name="Bunk B."/>
            <person name="Jeske O."/>
            <person name="Meyerdierks A."/>
            <person name="Storesund J.E."/>
            <person name="Kallscheuer N."/>
            <person name="Luecker S."/>
            <person name="Lage O.M."/>
            <person name="Pohl T."/>
            <person name="Merkel B.J."/>
            <person name="Hornburger P."/>
            <person name="Mueller R.-W."/>
            <person name="Bruemmer F."/>
            <person name="Labrenz M."/>
            <person name="Spormann A.M."/>
            <person name="Op den Camp H."/>
            <person name="Overmann J."/>
            <person name="Amann R."/>
            <person name="Jetten M.S.M."/>
            <person name="Mascher T."/>
            <person name="Medema M.H."/>
            <person name="Devos D.P."/>
            <person name="Kaster A.-K."/>
            <person name="Ovreas L."/>
            <person name="Rohde M."/>
            <person name="Galperin M.Y."/>
            <person name="Jogler C."/>
        </authorList>
    </citation>
    <scope>NUCLEOTIDE SEQUENCE [LARGE SCALE GENOMIC DNA]</scope>
    <source>
        <strain evidence="9 10">Pan216</strain>
    </source>
</reference>
<dbReference type="InterPro" id="IPR013757">
    <property type="entry name" value="Topo_IIA_A_a_sf"/>
</dbReference>
<dbReference type="PANTHER" id="PTHR43493">
    <property type="entry name" value="DNA GYRASE/TOPOISOMERASE SUBUNIT A"/>
    <property type="match status" value="1"/>
</dbReference>
<comment type="similarity">
    <text evidence="2">Belongs to the type II topoisomerase GyrA/ParC subunit family.</text>
</comment>
<dbReference type="NCBIfam" id="NF004044">
    <property type="entry name" value="PRK05561.1"/>
    <property type="match status" value="1"/>
</dbReference>
<dbReference type="InterPro" id="IPR013758">
    <property type="entry name" value="Topo_IIA_A/C_ab"/>
</dbReference>
<evidence type="ECO:0000256" key="4">
    <source>
        <dbReference type="ARBA" id="ARBA00023029"/>
    </source>
</evidence>
<dbReference type="OrthoDB" id="9806486at2"/>
<dbReference type="GO" id="GO:0005737">
    <property type="term" value="C:cytoplasm"/>
    <property type="evidence" value="ECO:0007669"/>
    <property type="project" value="TreeGrafter"/>
</dbReference>
<keyword evidence="6 7" id="KW-0413">Isomerase</keyword>
<dbReference type="EMBL" id="CP036279">
    <property type="protein sequence ID" value="QDU64463.1"/>
    <property type="molecule type" value="Genomic_DNA"/>
</dbReference>
<dbReference type="KEGG" id="knv:Pan216_53530"/>
<keyword evidence="10" id="KW-1185">Reference proteome</keyword>
<gene>
    <name evidence="9" type="primary">gyrA_2</name>
    <name evidence="9" type="ORF">Pan216_53530</name>
</gene>
<evidence type="ECO:0000256" key="2">
    <source>
        <dbReference type="ARBA" id="ARBA00008263"/>
    </source>
</evidence>
<evidence type="ECO:0000256" key="6">
    <source>
        <dbReference type="ARBA" id="ARBA00023235"/>
    </source>
</evidence>
<dbReference type="AlphaFoldDB" id="A0A518BC46"/>
<dbReference type="SUPFAM" id="SSF101904">
    <property type="entry name" value="GyrA/ParC C-terminal domain-like"/>
    <property type="match status" value="1"/>
</dbReference>
<name>A0A518BC46_9BACT</name>
<dbReference type="GO" id="GO:0006265">
    <property type="term" value="P:DNA topological change"/>
    <property type="evidence" value="ECO:0007669"/>
    <property type="project" value="UniProtKB-UniRule"/>
</dbReference>
<dbReference type="PROSITE" id="PS52040">
    <property type="entry name" value="TOPO_IIA"/>
    <property type="match status" value="1"/>
</dbReference>
<dbReference type="InterPro" id="IPR006691">
    <property type="entry name" value="GyrA/parC_rep"/>
</dbReference>